<organism evidence="2 3">
    <name type="scientific">Pleurodeles waltl</name>
    <name type="common">Iberian ribbed newt</name>
    <dbReference type="NCBI Taxonomy" id="8319"/>
    <lineage>
        <taxon>Eukaryota</taxon>
        <taxon>Metazoa</taxon>
        <taxon>Chordata</taxon>
        <taxon>Craniata</taxon>
        <taxon>Vertebrata</taxon>
        <taxon>Euteleostomi</taxon>
        <taxon>Amphibia</taxon>
        <taxon>Batrachia</taxon>
        <taxon>Caudata</taxon>
        <taxon>Salamandroidea</taxon>
        <taxon>Salamandridae</taxon>
        <taxon>Pleurodelinae</taxon>
        <taxon>Pleurodeles</taxon>
    </lineage>
</organism>
<protein>
    <submittedName>
        <fullName evidence="2">Uncharacterized protein</fullName>
    </submittedName>
</protein>
<dbReference type="Proteomes" id="UP001066276">
    <property type="component" value="Chromosome 4_2"/>
</dbReference>
<evidence type="ECO:0000256" key="1">
    <source>
        <dbReference type="SAM" id="MobiDB-lite"/>
    </source>
</evidence>
<dbReference type="EMBL" id="JANPWB010000008">
    <property type="protein sequence ID" value="KAJ1166498.1"/>
    <property type="molecule type" value="Genomic_DNA"/>
</dbReference>
<dbReference type="AlphaFoldDB" id="A0AAV7SQW2"/>
<comment type="caution">
    <text evidence="2">The sequence shown here is derived from an EMBL/GenBank/DDBJ whole genome shotgun (WGS) entry which is preliminary data.</text>
</comment>
<keyword evidence="3" id="KW-1185">Reference proteome</keyword>
<reference evidence="2" key="1">
    <citation type="journal article" date="2022" name="bioRxiv">
        <title>Sequencing and chromosome-scale assembly of the giantPleurodeles waltlgenome.</title>
        <authorList>
            <person name="Brown T."/>
            <person name="Elewa A."/>
            <person name="Iarovenko S."/>
            <person name="Subramanian E."/>
            <person name="Araus A.J."/>
            <person name="Petzold A."/>
            <person name="Susuki M."/>
            <person name="Suzuki K.-i.T."/>
            <person name="Hayashi T."/>
            <person name="Toyoda A."/>
            <person name="Oliveira C."/>
            <person name="Osipova E."/>
            <person name="Leigh N.D."/>
            <person name="Simon A."/>
            <person name="Yun M.H."/>
        </authorList>
    </citation>
    <scope>NUCLEOTIDE SEQUENCE</scope>
    <source>
        <strain evidence="2">20211129_DDA</strain>
        <tissue evidence="2">Liver</tissue>
    </source>
</reference>
<proteinExistence type="predicted"/>
<accession>A0AAV7SQW2</accession>
<evidence type="ECO:0000313" key="3">
    <source>
        <dbReference type="Proteomes" id="UP001066276"/>
    </source>
</evidence>
<name>A0AAV7SQW2_PLEWA</name>
<gene>
    <name evidence="2" type="ORF">NDU88_006898</name>
</gene>
<evidence type="ECO:0000313" key="2">
    <source>
        <dbReference type="EMBL" id="KAJ1166498.1"/>
    </source>
</evidence>
<feature type="region of interest" description="Disordered" evidence="1">
    <location>
        <begin position="1"/>
        <end position="21"/>
    </location>
</feature>
<sequence length="148" mass="16237">MGDVVNPRETGPTAGARATETSNSVYRIQALAKRQLGRWVPGAVLESAPCTPLLVLKCKSEGSLQHDEEMIQETSSGFSNEESLIHTIGTHNSEGTTIRVESQSPTDGRLEHSNTECLAMLHEFENTLFKDNKTRDSKALNVNNINNK</sequence>